<dbReference type="RefSeq" id="WP_195749605.1">
    <property type="nucleotide sequence ID" value="NZ_JADOFP010000004.1"/>
</dbReference>
<proteinExistence type="predicted"/>
<dbReference type="AlphaFoldDB" id="A0AB73HFC8"/>
<accession>A0AB73HFC8</accession>
<organism evidence="1 2">
    <name type="scientific">Pediococcus pentosaceus</name>
    <dbReference type="NCBI Taxonomy" id="1255"/>
    <lineage>
        <taxon>Bacteria</taxon>
        <taxon>Bacillati</taxon>
        <taxon>Bacillota</taxon>
        <taxon>Bacilli</taxon>
        <taxon>Lactobacillales</taxon>
        <taxon>Lactobacillaceae</taxon>
        <taxon>Pediococcus</taxon>
    </lineage>
</organism>
<dbReference type="Proteomes" id="UP001194632">
    <property type="component" value="Unassembled WGS sequence"/>
</dbReference>
<dbReference type="Pfam" id="PF12363">
    <property type="entry name" value="Phage_TAC_12"/>
    <property type="match status" value="1"/>
</dbReference>
<evidence type="ECO:0000313" key="1">
    <source>
        <dbReference type="EMBL" id="MBF7114926.1"/>
    </source>
</evidence>
<dbReference type="InterPro" id="IPR024410">
    <property type="entry name" value="Phage_TAC_12"/>
</dbReference>
<comment type="caution">
    <text evidence="1">The sequence shown here is derived from an EMBL/GenBank/DDBJ whole genome shotgun (WGS) entry which is preliminary data.</text>
</comment>
<reference evidence="1" key="1">
    <citation type="submission" date="2020-11" db="EMBL/GenBank/DDBJ databases">
        <title>Antibiotic susceptibility profiles of Pediococcus pentosaceus from various origins and their implications for the safety assessment of strains with food-technology applications.</title>
        <authorList>
            <person name="Shani N."/>
            <person name="Oberhaensli S."/>
            <person name="Arias E."/>
        </authorList>
    </citation>
    <scope>NUCLEOTIDE SEQUENCE</scope>
    <source>
        <strain evidence="1">FAM 24207</strain>
    </source>
</reference>
<protein>
    <submittedName>
        <fullName evidence="1">Tail assembly chaperone</fullName>
    </submittedName>
</protein>
<dbReference type="EMBL" id="JADOFP010000004">
    <property type="protein sequence ID" value="MBF7114926.1"/>
    <property type="molecule type" value="Genomic_DNA"/>
</dbReference>
<sequence>MKITINGKEQELNFGIRFVRELDKVAGMEAGGMSLGMGLTKSLPALNAYDPAVLSDVIYSATFRNSPRVGRNDVDDYLDGLTSVKEFEKLFDDVSKEVNKANVLKVALKNMQA</sequence>
<evidence type="ECO:0000313" key="2">
    <source>
        <dbReference type="Proteomes" id="UP001194632"/>
    </source>
</evidence>
<name>A0AB73HFC8_PEDPE</name>
<gene>
    <name evidence="1" type="ORF">ITQ90_05425</name>
</gene>